<feature type="non-terminal residue" evidence="2">
    <location>
        <position position="74"/>
    </location>
</feature>
<proteinExistence type="predicted"/>
<gene>
    <name evidence="2" type="ORF">S01H1_62262</name>
</gene>
<feature type="region of interest" description="Disordered" evidence="1">
    <location>
        <begin position="1"/>
        <end position="20"/>
    </location>
</feature>
<name>X0XB65_9ZZZZ</name>
<evidence type="ECO:0000256" key="1">
    <source>
        <dbReference type="SAM" id="MobiDB-lite"/>
    </source>
</evidence>
<dbReference type="AlphaFoldDB" id="X0XB65"/>
<dbReference type="EMBL" id="BARS01040884">
    <property type="protein sequence ID" value="GAG40320.1"/>
    <property type="molecule type" value="Genomic_DNA"/>
</dbReference>
<accession>X0XB65</accession>
<feature type="compositionally biased region" description="Polar residues" evidence="1">
    <location>
        <begin position="1"/>
        <end position="11"/>
    </location>
</feature>
<organism evidence="2">
    <name type="scientific">marine sediment metagenome</name>
    <dbReference type="NCBI Taxonomy" id="412755"/>
    <lineage>
        <taxon>unclassified sequences</taxon>
        <taxon>metagenomes</taxon>
        <taxon>ecological metagenomes</taxon>
    </lineage>
</organism>
<sequence>MGQQQSTQSMDLSEGSRTKTQTVGTIAGGIIGGIIGGYPGMQIGMAIGGYIFKPDPPKVKDYRNPDYKLERSRI</sequence>
<evidence type="ECO:0000313" key="2">
    <source>
        <dbReference type="EMBL" id="GAG40320.1"/>
    </source>
</evidence>
<protein>
    <recommendedName>
        <fullName evidence="3">Glycine zipper domain-containing protein</fullName>
    </recommendedName>
</protein>
<evidence type="ECO:0008006" key="3">
    <source>
        <dbReference type="Google" id="ProtNLM"/>
    </source>
</evidence>
<reference evidence="2" key="1">
    <citation type="journal article" date="2014" name="Front. Microbiol.">
        <title>High frequency of phylogenetically diverse reductive dehalogenase-homologous genes in deep subseafloor sedimentary metagenomes.</title>
        <authorList>
            <person name="Kawai M."/>
            <person name="Futagami T."/>
            <person name="Toyoda A."/>
            <person name="Takaki Y."/>
            <person name="Nishi S."/>
            <person name="Hori S."/>
            <person name="Arai W."/>
            <person name="Tsubouchi T."/>
            <person name="Morono Y."/>
            <person name="Uchiyama I."/>
            <person name="Ito T."/>
            <person name="Fujiyama A."/>
            <person name="Inagaki F."/>
            <person name="Takami H."/>
        </authorList>
    </citation>
    <scope>NUCLEOTIDE SEQUENCE</scope>
    <source>
        <strain evidence="2">Expedition CK06-06</strain>
    </source>
</reference>
<comment type="caution">
    <text evidence="2">The sequence shown here is derived from an EMBL/GenBank/DDBJ whole genome shotgun (WGS) entry which is preliminary data.</text>
</comment>